<feature type="compositionally biased region" description="Polar residues" evidence="1">
    <location>
        <begin position="199"/>
        <end position="223"/>
    </location>
</feature>
<sequence>MFLTPHHNPPFRKLRMPTRPQDPVVKIAASEKSTTPSPKRKREGSNYNQPSLEISTVLHGLQSLPDERCESPRIAVAEGLEALELRGVDSGSEGEVPCADAVPRKRLKPSLYASNGSSRESTAESLSNGTPARGRDGTEAEIAEMPDCRMATNGSYPTLATARPTDGSMVVTGLDDLVDQRLMTHSPLPHHPASLPSSQWTSNQSTDSQESLDQLALTWQDSEITGHDIDQTSPDDDGEGINGIGFKPTAAMAYARSQRRKQQVNEWRAREAREARQKRAQKRQGGSSEGEGEGDEAEGGKRAVRFAEAG</sequence>
<comment type="caution">
    <text evidence="2">The sequence shown here is derived from an EMBL/GenBank/DDBJ whole genome shotgun (WGS) entry which is preliminary data.</text>
</comment>
<evidence type="ECO:0000313" key="2">
    <source>
        <dbReference type="EMBL" id="OQO08023.1"/>
    </source>
</evidence>
<keyword evidence="3" id="KW-1185">Reference proteome</keyword>
<protein>
    <submittedName>
        <fullName evidence="2">Uncharacterized protein</fullName>
    </submittedName>
</protein>
<dbReference type="OrthoDB" id="5391950at2759"/>
<dbReference type="InParanoid" id="A0A1V8T9E0"/>
<evidence type="ECO:0000313" key="3">
    <source>
        <dbReference type="Proteomes" id="UP000192596"/>
    </source>
</evidence>
<accession>A0A1V8T9E0</accession>
<dbReference type="STRING" id="1507870.A0A1V8T9E0"/>
<dbReference type="Proteomes" id="UP000192596">
    <property type="component" value="Unassembled WGS sequence"/>
</dbReference>
<feature type="compositionally biased region" description="Low complexity" evidence="1">
    <location>
        <begin position="185"/>
        <end position="198"/>
    </location>
</feature>
<feature type="region of interest" description="Disordered" evidence="1">
    <location>
        <begin position="181"/>
        <end position="310"/>
    </location>
</feature>
<proteinExistence type="predicted"/>
<name>A0A1V8T9E0_9PEZI</name>
<feature type="compositionally biased region" description="Polar residues" evidence="1">
    <location>
        <begin position="112"/>
        <end position="130"/>
    </location>
</feature>
<feature type="compositionally biased region" description="Basic and acidic residues" evidence="1">
    <location>
        <begin position="267"/>
        <end position="277"/>
    </location>
</feature>
<dbReference type="EMBL" id="NAJO01000013">
    <property type="protein sequence ID" value="OQO08023.1"/>
    <property type="molecule type" value="Genomic_DNA"/>
</dbReference>
<gene>
    <name evidence="2" type="ORF">B0A48_06816</name>
</gene>
<dbReference type="AlphaFoldDB" id="A0A1V8T9E0"/>
<reference evidence="3" key="1">
    <citation type="submission" date="2017-03" db="EMBL/GenBank/DDBJ databases">
        <title>Genomes of endolithic fungi from Antarctica.</title>
        <authorList>
            <person name="Coleine C."/>
            <person name="Masonjones S."/>
            <person name="Stajich J.E."/>
        </authorList>
    </citation>
    <scope>NUCLEOTIDE SEQUENCE [LARGE SCALE GENOMIC DNA]</scope>
    <source>
        <strain evidence="3">CCFEE 5527</strain>
    </source>
</reference>
<evidence type="ECO:0000256" key="1">
    <source>
        <dbReference type="SAM" id="MobiDB-lite"/>
    </source>
</evidence>
<feature type="region of interest" description="Disordered" evidence="1">
    <location>
        <begin position="1"/>
        <end position="52"/>
    </location>
</feature>
<feature type="region of interest" description="Disordered" evidence="1">
    <location>
        <begin position="85"/>
        <end position="168"/>
    </location>
</feature>
<organism evidence="2 3">
    <name type="scientific">Cryoendolithus antarcticus</name>
    <dbReference type="NCBI Taxonomy" id="1507870"/>
    <lineage>
        <taxon>Eukaryota</taxon>
        <taxon>Fungi</taxon>
        <taxon>Dikarya</taxon>
        <taxon>Ascomycota</taxon>
        <taxon>Pezizomycotina</taxon>
        <taxon>Dothideomycetes</taxon>
        <taxon>Dothideomycetidae</taxon>
        <taxon>Cladosporiales</taxon>
        <taxon>Cladosporiaceae</taxon>
        <taxon>Cryoendolithus</taxon>
    </lineage>
</organism>